<proteinExistence type="predicted"/>
<dbReference type="WormBase" id="Bm7104">
    <property type="protein sequence ID" value="BM41365"/>
    <property type="gene ID" value="WBGene00227365"/>
    <property type="gene designation" value="Bma-idhg-2"/>
</dbReference>
<protein>
    <submittedName>
        <fullName evidence="1">Bm7104</fullName>
    </submittedName>
</protein>
<evidence type="ECO:0000313" key="1">
    <source>
        <dbReference type="EMBL" id="CRZ23949.1"/>
    </source>
</evidence>
<evidence type="ECO:0000313" key="2">
    <source>
        <dbReference type="WormBase" id="Bm7104"/>
    </source>
</evidence>
<reference evidence="1" key="2">
    <citation type="submission" date="2012-12" db="EMBL/GenBank/DDBJ databases">
        <authorList>
            <person name="Gao Y.W."/>
            <person name="Fan S.T."/>
            <person name="Sun H.T."/>
            <person name="Wang Z."/>
            <person name="Gao X.L."/>
            <person name="Li Y.G."/>
            <person name="Wang T.C."/>
            <person name="Zhang K."/>
            <person name="Xu W.W."/>
            <person name="Yu Z.J."/>
            <person name="Xia X.Z."/>
        </authorList>
    </citation>
    <scope>NUCLEOTIDE SEQUENCE</scope>
    <source>
        <strain evidence="1">FR3</strain>
    </source>
</reference>
<organism evidence="1">
    <name type="scientific">Brugia malayi</name>
    <name type="common">Filarial nematode worm</name>
    <dbReference type="NCBI Taxonomy" id="6279"/>
    <lineage>
        <taxon>Eukaryota</taxon>
        <taxon>Metazoa</taxon>
        <taxon>Ecdysozoa</taxon>
        <taxon>Nematoda</taxon>
        <taxon>Chromadorea</taxon>
        <taxon>Rhabditida</taxon>
        <taxon>Spirurina</taxon>
        <taxon>Spiruromorpha</taxon>
        <taxon>Filarioidea</taxon>
        <taxon>Onchocercidae</taxon>
        <taxon>Brugia</taxon>
    </lineage>
</organism>
<accession>A0A0H5S5P8</accession>
<dbReference type="AlphaFoldDB" id="A0A0H5S5P8"/>
<gene>
    <name evidence="2" type="primary">bma-idhg-2</name>
    <name evidence="1 2" type="ORF">Bm7104</name>
    <name evidence="1" type="ORF">BM_Bm7104</name>
</gene>
<dbReference type="EMBL" id="LN856931">
    <property type="protein sequence ID" value="CRZ23949.1"/>
    <property type="molecule type" value="Genomic_DNA"/>
</dbReference>
<sequence length="112" mass="13505">MFRNTGNRQDMFTIAVIGSSFSVWEEGNYVMYNFSNWANFARISLWDEELRNSEWENLAMSQLFPWHTISHEQTRHLEHQQQQPKHHIVLRSTNHFKNCYFSPIQCVLVEEQ</sequence>
<reference evidence="1" key="1">
    <citation type="journal article" date="2007" name="Science">
        <title>Draft genome of the filarial nematode parasite Brugia malayi.</title>
        <authorList>
            <person name="Ghedin E."/>
            <person name="Wang S."/>
            <person name="Spiro D."/>
            <person name="Caler E."/>
            <person name="Zhao Q."/>
            <person name="Crabtree J."/>
            <person name="Allen J.E."/>
            <person name="Delcher A.L."/>
            <person name="Guiliano D.B."/>
            <person name="Miranda-Saavedra D."/>
            <person name="Angiuoli S.V."/>
            <person name="Creasy T."/>
            <person name="Amedeo P."/>
            <person name="Haas B."/>
            <person name="El-Sayed N.M."/>
            <person name="Wortman J.R."/>
            <person name="Feldblyum T."/>
            <person name="Tallon L."/>
            <person name="Schatz M."/>
            <person name="Shumway M."/>
            <person name="Koo H."/>
            <person name="Salzberg S.L."/>
            <person name="Schobel S."/>
            <person name="Pertea M."/>
            <person name="Pop M."/>
            <person name="White O."/>
            <person name="Barton G.J."/>
            <person name="Carlow C.K."/>
            <person name="Crawford M.J."/>
            <person name="Daub J."/>
            <person name="Dimmic M.W."/>
            <person name="Estes C.F."/>
            <person name="Foster J.M."/>
            <person name="Ganatra M."/>
            <person name="Gregory W.F."/>
            <person name="Johnson N.M."/>
            <person name="Jin J."/>
            <person name="Komuniecki R."/>
            <person name="Korf I."/>
            <person name="Kumar S."/>
            <person name="Laney S."/>
            <person name="Li B.W."/>
            <person name="Li W."/>
            <person name="Lindblom T.H."/>
            <person name="Lustigman S."/>
            <person name="Ma D."/>
            <person name="Maina C.V."/>
            <person name="Martin D.M."/>
            <person name="McCarter J.P."/>
            <person name="McReynolds L."/>
            <person name="Mitreva M."/>
            <person name="Nutman T.B."/>
            <person name="Parkinson J."/>
            <person name="Peregrin-Alvarez J.M."/>
            <person name="Poole C."/>
            <person name="Ren Q."/>
            <person name="Saunders L."/>
            <person name="Sluder A.E."/>
            <person name="Smith K."/>
            <person name="Stanke M."/>
            <person name="Unnasch T.R."/>
            <person name="Ware J."/>
            <person name="Wei A.D."/>
            <person name="Weil G."/>
            <person name="Williams D.J."/>
            <person name="Zhang Y."/>
            <person name="Williams S.A."/>
            <person name="Fraser-Liggett C."/>
            <person name="Slatko B."/>
            <person name="Blaxter M.L."/>
            <person name="Scott A.L."/>
        </authorList>
    </citation>
    <scope>NUCLEOTIDE SEQUENCE</scope>
    <source>
        <strain evidence="1">FR3</strain>
    </source>
</reference>
<dbReference type="OMA" id="PWHTISH"/>
<name>A0A0H5S5P8_BRUMA</name>